<dbReference type="Proteomes" id="UP000305222">
    <property type="component" value="Unassembled WGS sequence"/>
</dbReference>
<proteinExistence type="predicted"/>
<name>A0A4U3AY82_9BACI</name>
<gene>
    <name evidence="1" type="ORF">FC699_19080</name>
</gene>
<feature type="non-terminal residue" evidence="1">
    <location>
        <position position="22"/>
    </location>
</feature>
<protein>
    <submittedName>
        <fullName evidence="1">Stage II sporulation protein M</fullName>
    </submittedName>
</protein>
<sequence>MWRKTWQDRVMSHIQENYSLYI</sequence>
<evidence type="ECO:0000313" key="1">
    <source>
        <dbReference type="EMBL" id="TKI92890.1"/>
    </source>
</evidence>
<evidence type="ECO:0000313" key="2">
    <source>
        <dbReference type="Proteomes" id="UP000305222"/>
    </source>
</evidence>
<accession>A0A4U3AY82</accession>
<reference evidence="1 2" key="1">
    <citation type="journal article" date="2019" name="Environ. Microbiol.">
        <title>An active ?-lactamase is a part of an orchestrated cell wall stress resistance network of Bacillus subtilis and related rhizosphere species.</title>
        <authorList>
            <person name="Bucher T."/>
            <person name="Keren-Paz A."/>
            <person name="Hausser J."/>
            <person name="Olender T."/>
            <person name="Cytryn E."/>
            <person name="Kolodkin-Gal I."/>
        </authorList>
    </citation>
    <scope>NUCLEOTIDE SEQUENCE [LARGE SCALE GENOMIC DNA]</scope>
    <source>
        <strain evidence="1 2">I5</strain>
    </source>
</reference>
<comment type="caution">
    <text evidence="1">The sequence shown here is derived from an EMBL/GenBank/DDBJ whole genome shotgun (WGS) entry which is preliminary data.</text>
</comment>
<organism evidence="1 2">
    <name type="scientific">Bacillus wiedmannii</name>
    <dbReference type="NCBI Taxonomy" id="1890302"/>
    <lineage>
        <taxon>Bacteria</taxon>
        <taxon>Bacillati</taxon>
        <taxon>Bacillota</taxon>
        <taxon>Bacilli</taxon>
        <taxon>Bacillales</taxon>
        <taxon>Bacillaceae</taxon>
        <taxon>Bacillus</taxon>
        <taxon>Bacillus cereus group</taxon>
    </lineage>
</organism>
<dbReference type="AlphaFoldDB" id="A0A4U3AY82"/>
<dbReference type="EMBL" id="SZON01001029">
    <property type="protein sequence ID" value="TKI92890.1"/>
    <property type="molecule type" value="Genomic_DNA"/>
</dbReference>